<accession>A0AAJ7P9U2</accession>
<gene>
    <name evidence="8" type="primary">LOC108864346</name>
</gene>
<dbReference type="PANTHER" id="PTHR12606">
    <property type="entry name" value="SENTRIN/SUMO-SPECIFIC PROTEASE"/>
    <property type="match status" value="1"/>
</dbReference>
<feature type="region of interest" description="Disordered" evidence="5">
    <location>
        <begin position="30"/>
        <end position="55"/>
    </location>
</feature>
<evidence type="ECO:0000256" key="5">
    <source>
        <dbReference type="SAM" id="MobiDB-lite"/>
    </source>
</evidence>
<evidence type="ECO:0000256" key="4">
    <source>
        <dbReference type="ARBA" id="ARBA00022807"/>
    </source>
</evidence>
<evidence type="ECO:0000256" key="3">
    <source>
        <dbReference type="ARBA" id="ARBA00022801"/>
    </source>
</evidence>
<sequence>MTISPCFKHSSSNSKRATYSVEVSSIPVQKMESSKIQSELQGAAGPIRKRDVDRRMRNNARSMKPTEASPSEEDNIELCSESSSGFFDAFDPQYPPITKKMNQAIENALKCPANHVLTHFAGQPLTRSDLETLVGDNWLNDTIVNAYLNLLVIQSKEIPFSPKIYTFSTFFLERYFVMGYNAVREWTRDEDIFAHDILLVPVHVGAHLCLVVVDQRKKTITFMDPNGGKNEPLLVVVLAYLTDEFRVKKNSQVCFSDWQMETEHDLPKQVNPSDCGVFVLKYAELATRSCIGGFSHGDVPYIRRKMMHDLIETRIPPGLMEVLDRFASGISPDYVPRARPLATEIQATMRSVFNFQFSPHKTPIQNPTKFRKLLQEVTEVGGLLDDTVITSRLLEASPDTWANFIQSWELSLVNGKRSSIFMQPSKTKKAAPSERQTILNLYGAIENEETRLKCRSRNQQ</sequence>
<dbReference type="InterPro" id="IPR003653">
    <property type="entry name" value="Peptidase_C48_C"/>
</dbReference>
<organism evidence="7 8">
    <name type="scientific">Galendromus occidentalis</name>
    <name type="common">western predatory mite</name>
    <dbReference type="NCBI Taxonomy" id="34638"/>
    <lineage>
        <taxon>Eukaryota</taxon>
        <taxon>Metazoa</taxon>
        <taxon>Ecdysozoa</taxon>
        <taxon>Arthropoda</taxon>
        <taxon>Chelicerata</taxon>
        <taxon>Arachnida</taxon>
        <taxon>Acari</taxon>
        <taxon>Parasitiformes</taxon>
        <taxon>Mesostigmata</taxon>
        <taxon>Gamasina</taxon>
        <taxon>Phytoseioidea</taxon>
        <taxon>Phytoseiidae</taxon>
        <taxon>Typhlodrominae</taxon>
        <taxon>Galendromus</taxon>
    </lineage>
</organism>
<dbReference type="PROSITE" id="PS50600">
    <property type="entry name" value="ULP_PROTEASE"/>
    <property type="match status" value="1"/>
</dbReference>
<evidence type="ECO:0000313" key="8">
    <source>
        <dbReference type="RefSeq" id="XP_018495302.1"/>
    </source>
</evidence>
<keyword evidence="3" id="KW-0378">Hydrolase</keyword>
<dbReference type="GO" id="GO:0016926">
    <property type="term" value="P:protein desumoylation"/>
    <property type="evidence" value="ECO:0007669"/>
    <property type="project" value="TreeGrafter"/>
</dbReference>
<feature type="domain" description="Ubiquitin-like protease family profile" evidence="6">
    <location>
        <begin position="123"/>
        <end position="286"/>
    </location>
</feature>
<proteinExistence type="inferred from homology"/>
<dbReference type="Gene3D" id="3.40.395.10">
    <property type="entry name" value="Adenoviral Proteinase, Chain A"/>
    <property type="match status" value="1"/>
</dbReference>
<protein>
    <submittedName>
        <fullName evidence="8">Sentrin-specific protease 5-like</fullName>
    </submittedName>
</protein>
<reference evidence="8" key="1">
    <citation type="submission" date="2025-08" db="UniProtKB">
        <authorList>
            <consortium name="RefSeq"/>
        </authorList>
    </citation>
    <scope>IDENTIFICATION</scope>
</reference>
<dbReference type="GO" id="GO:0006508">
    <property type="term" value="P:proteolysis"/>
    <property type="evidence" value="ECO:0007669"/>
    <property type="project" value="UniProtKB-KW"/>
</dbReference>
<dbReference type="Pfam" id="PF02902">
    <property type="entry name" value="Peptidase_C48"/>
    <property type="match status" value="1"/>
</dbReference>
<keyword evidence="7" id="KW-1185">Reference proteome</keyword>
<comment type="similarity">
    <text evidence="1">Belongs to the peptidase C48 family.</text>
</comment>
<evidence type="ECO:0000256" key="2">
    <source>
        <dbReference type="ARBA" id="ARBA00022670"/>
    </source>
</evidence>
<dbReference type="GO" id="GO:0005634">
    <property type="term" value="C:nucleus"/>
    <property type="evidence" value="ECO:0007669"/>
    <property type="project" value="TreeGrafter"/>
</dbReference>
<dbReference type="AlphaFoldDB" id="A0AAJ7P9U2"/>
<dbReference type="RefSeq" id="XP_018495302.1">
    <property type="nucleotide sequence ID" value="XM_018639786.1"/>
</dbReference>
<dbReference type="GeneID" id="108864346"/>
<dbReference type="KEGG" id="goe:108864346"/>
<evidence type="ECO:0000313" key="7">
    <source>
        <dbReference type="Proteomes" id="UP000694867"/>
    </source>
</evidence>
<dbReference type="PANTHER" id="PTHR12606:SF141">
    <property type="entry name" value="GH15225P-RELATED"/>
    <property type="match status" value="1"/>
</dbReference>
<dbReference type="InterPro" id="IPR038765">
    <property type="entry name" value="Papain-like_cys_pep_sf"/>
</dbReference>
<keyword evidence="4" id="KW-0788">Thiol protease</keyword>
<dbReference type="Proteomes" id="UP000694867">
    <property type="component" value="Unplaced"/>
</dbReference>
<keyword evidence="2" id="KW-0645">Protease</keyword>
<dbReference type="SUPFAM" id="SSF54001">
    <property type="entry name" value="Cysteine proteinases"/>
    <property type="match status" value="1"/>
</dbReference>
<evidence type="ECO:0000256" key="1">
    <source>
        <dbReference type="ARBA" id="ARBA00005234"/>
    </source>
</evidence>
<name>A0AAJ7P9U2_9ACAR</name>
<dbReference type="GO" id="GO:0016929">
    <property type="term" value="F:deSUMOylase activity"/>
    <property type="evidence" value="ECO:0007669"/>
    <property type="project" value="TreeGrafter"/>
</dbReference>
<evidence type="ECO:0000259" key="6">
    <source>
        <dbReference type="PROSITE" id="PS50600"/>
    </source>
</evidence>